<dbReference type="PANTHER" id="PTHR47331:SF1">
    <property type="entry name" value="GAG-LIKE PROTEIN"/>
    <property type="match status" value="1"/>
</dbReference>
<proteinExistence type="predicted"/>
<accession>A0A4Y2FUQ7</accession>
<evidence type="ECO:0000313" key="1">
    <source>
        <dbReference type="EMBL" id="GBM45240.1"/>
    </source>
</evidence>
<dbReference type="PANTHER" id="PTHR47331">
    <property type="entry name" value="PHD-TYPE DOMAIN-CONTAINING PROTEIN"/>
    <property type="match status" value="1"/>
</dbReference>
<dbReference type="InterPro" id="IPR043502">
    <property type="entry name" value="DNA/RNA_pol_sf"/>
</dbReference>
<dbReference type="GO" id="GO:0071897">
    <property type="term" value="P:DNA biosynthetic process"/>
    <property type="evidence" value="ECO:0007669"/>
    <property type="project" value="UniProtKB-ARBA"/>
</dbReference>
<gene>
    <name evidence="1" type="ORF">AVEN_63845_1</name>
</gene>
<name>A0A4Y2FUQ7_ARAVE</name>
<dbReference type="Proteomes" id="UP000499080">
    <property type="component" value="Unassembled WGS sequence"/>
</dbReference>
<evidence type="ECO:0000313" key="2">
    <source>
        <dbReference type="Proteomes" id="UP000499080"/>
    </source>
</evidence>
<protein>
    <submittedName>
        <fullName evidence="1">Uncharacterized protein</fullName>
    </submittedName>
</protein>
<dbReference type="AlphaFoldDB" id="A0A4Y2FUQ7"/>
<keyword evidence="2" id="KW-1185">Reference proteome</keyword>
<sequence>MDGRRVVKLKWKKDWTLSSDNYDVLLQRLKSLQKKFKNTDFKTELMEDYINKNQVGIAPETPVNESRTFYLQHHVVKRKKNQNVKYRIVFDGSSHSPENPSLNEVLEQGPNLLLEILATLLRFRLHKQAIICDGSQAFLQLTLSEEDRDATRILWFRT</sequence>
<dbReference type="SUPFAM" id="SSF56672">
    <property type="entry name" value="DNA/RNA polymerases"/>
    <property type="match status" value="1"/>
</dbReference>
<dbReference type="OrthoDB" id="6431949at2759"/>
<comment type="caution">
    <text evidence="1">The sequence shown here is derived from an EMBL/GenBank/DDBJ whole genome shotgun (WGS) entry which is preliminary data.</text>
</comment>
<organism evidence="1 2">
    <name type="scientific">Araneus ventricosus</name>
    <name type="common">Orbweaver spider</name>
    <name type="synonym">Epeira ventricosa</name>
    <dbReference type="NCBI Taxonomy" id="182803"/>
    <lineage>
        <taxon>Eukaryota</taxon>
        <taxon>Metazoa</taxon>
        <taxon>Ecdysozoa</taxon>
        <taxon>Arthropoda</taxon>
        <taxon>Chelicerata</taxon>
        <taxon>Arachnida</taxon>
        <taxon>Araneae</taxon>
        <taxon>Araneomorphae</taxon>
        <taxon>Entelegynae</taxon>
        <taxon>Araneoidea</taxon>
        <taxon>Araneidae</taxon>
        <taxon>Araneus</taxon>
    </lineage>
</organism>
<dbReference type="EMBL" id="BGPR01001092">
    <property type="protein sequence ID" value="GBM45240.1"/>
    <property type="molecule type" value="Genomic_DNA"/>
</dbReference>
<reference evidence="1 2" key="1">
    <citation type="journal article" date="2019" name="Sci. Rep.">
        <title>Orb-weaving spider Araneus ventricosus genome elucidates the spidroin gene catalogue.</title>
        <authorList>
            <person name="Kono N."/>
            <person name="Nakamura H."/>
            <person name="Ohtoshi R."/>
            <person name="Moran D.A.P."/>
            <person name="Shinohara A."/>
            <person name="Yoshida Y."/>
            <person name="Fujiwara M."/>
            <person name="Mori M."/>
            <person name="Tomita M."/>
            <person name="Arakawa K."/>
        </authorList>
    </citation>
    <scope>NUCLEOTIDE SEQUENCE [LARGE SCALE GENOMIC DNA]</scope>
</reference>